<dbReference type="Gene3D" id="4.10.60.10">
    <property type="entry name" value="Zinc finger, CCHC-type"/>
    <property type="match status" value="1"/>
</dbReference>
<proteinExistence type="predicted"/>
<keyword evidence="2" id="KW-1185">Reference proteome</keyword>
<accession>A0A2J6QKV4</accession>
<name>A0A2J6QKV4_9HELO</name>
<evidence type="ECO:0000313" key="2">
    <source>
        <dbReference type="Proteomes" id="UP000235672"/>
    </source>
</evidence>
<dbReference type="EMBL" id="KZ613467">
    <property type="protein sequence ID" value="PMD26894.1"/>
    <property type="molecule type" value="Genomic_DNA"/>
</dbReference>
<reference evidence="1 2" key="1">
    <citation type="submission" date="2016-05" db="EMBL/GenBank/DDBJ databases">
        <title>A degradative enzymes factory behind the ericoid mycorrhizal symbiosis.</title>
        <authorList>
            <consortium name="DOE Joint Genome Institute"/>
            <person name="Martino E."/>
            <person name="Morin E."/>
            <person name="Grelet G."/>
            <person name="Kuo A."/>
            <person name="Kohler A."/>
            <person name="Daghino S."/>
            <person name="Barry K."/>
            <person name="Choi C."/>
            <person name="Cichocki N."/>
            <person name="Clum A."/>
            <person name="Copeland A."/>
            <person name="Hainaut M."/>
            <person name="Haridas S."/>
            <person name="Labutti K."/>
            <person name="Lindquist E."/>
            <person name="Lipzen A."/>
            <person name="Khouja H.-R."/>
            <person name="Murat C."/>
            <person name="Ohm R."/>
            <person name="Olson A."/>
            <person name="Spatafora J."/>
            <person name="Veneault-Fourrey C."/>
            <person name="Henrissat B."/>
            <person name="Grigoriev I."/>
            <person name="Martin F."/>
            <person name="Perotto S."/>
        </authorList>
    </citation>
    <scope>NUCLEOTIDE SEQUENCE [LARGE SCALE GENOMIC DNA]</scope>
    <source>
        <strain evidence="1 2">UAMH 7357</strain>
    </source>
</reference>
<dbReference type="Proteomes" id="UP000235672">
    <property type="component" value="Unassembled WGS sequence"/>
</dbReference>
<gene>
    <name evidence="1" type="ORF">NA56DRAFT_698138</name>
</gene>
<protein>
    <recommendedName>
        <fullName evidence="3">CCHC-type domain-containing protein</fullName>
    </recommendedName>
</protein>
<dbReference type="AlphaFoldDB" id="A0A2J6QKV4"/>
<organism evidence="1 2">
    <name type="scientific">Hyaloscypha hepaticicola</name>
    <dbReference type="NCBI Taxonomy" id="2082293"/>
    <lineage>
        <taxon>Eukaryota</taxon>
        <taxon>Fungi</taxon>
        <taxon>Dikarya</taxon>
        <taxon>Ascomycota</taxon>
        <taxon>Pezizomycotina</taxon>
        <taxon>Leotiomycetes</taxon>
        <taxon>Helotiales</taxon>
        <taxon>Hyaloscyphaceae</taxon>
        <taxon>Hyaloscypha</taxon>
    </lineage>
</organism>
<evidence type="ECO:0000313" key="1">
    <source>
        <dbReference type="EMBL" id="PMD26894.1"/>
    </source>
</evidence>
<sequence length="113" mass="12553">MDISELIIGAFTTSPSPLPDSPILPKMPARLITLELRDEYRRTGRCVRCGSKDHWIKNCSLDPYIALAGTGKQVTVIGIDNDDYEDSSSGFDNGSYDRTRSELEAEVDRIVTD</sequence>
<evidence type="ECO:0008006" key="3">
    <source>
        <dbReference type="Google" id="ProtNLM"/>
    </source>
</evidence>